<sequence length="209" mass="25152">MFKKGLQDATSKDGRINRMSELELVATICMLMTMSDGTIYDNNEDNMTKVCLNNNVSWEFGLYWNNKLIPREFYKELNQSYYKASWLILDINRHYRMSLYEVDIGHYMRLLCKNIIKKYIRCKRIWKPDLYMIGQIINQALENAKKKMQELKLYMNLIGCERWSGYSKARNERVSDVWTSVRLSDYNKFLVFRKANYSRHFSLLGYFNR</sequence>
<gene>
    <name evidence="1" type="ORF">GLOIN_2v1771085</name>
</gene>
<organism evidence="1 2">
    <name type="scientific">Rhizophagus irregularis (strain DAOM 181602 / DAOM 197198 / MUCL 43194)</name>
    <name type="common">Arbuscular mycorrhizal fungus</name>
    <name type="synonym">Glomus intraradices</name>
    <dbReference type="NCBI Taxonomy" id="747089"/>
    <lineage>
        <taxon>Eukaryota</taxon>
        <taxon>Fungi</taxon>
        <taxon>Fungi incertae sedis</taxon>
        <taxon>Mucoromycota</taxon>
        <taxon>Glomeromycotina</taxon>
        <taxon>Glomeromycetes</taxon>
        <taxon>Glomerales</taxon>
        <taxon>Glomeraceae</taxon>
        <taxon>Rhizophagus</taxon>
    </lineage>
</organism>
<comment type="caution">
    <text evidence="1">The sequence shown here is derived from an EMBL/GenBank/DDBJ whole genome shotgun (WGS) entry which is preliminary data.</text>
</comment>
<reference evidence="1 2" key="1">
    <citation type="journal article" date="2013" name="Proc. Natl. Acad. Sci. U.S.A.">
        <title>Genome of an arbuscular mycorrhizal fungus provides insight into the oldest plant symbiosis.</title>
        <authorList>
            <person name="Tisserant E."/>
            <person name="Malbreil M."/>
            <person name="Kuo A."/>
            <person name="Kohler A."/>
            <person name="Symeonidi A."/>
            <person name="Balestrini R."/>
            <person name="Charron P."/>
            <person name="Duensing N."/>
            <person name="Frei Dit Frey N."/>
            <person name="Gianinazzi-Pearson V."/>
            <person name="Gilbert L.B."/>
            <person name="Handa Y."/>
            <person name="Herr J.R."/>
            <person name="Hijri M."/>
            <person name="Koul R."/>
            <person name="Kawaguchi M."/>
            <person name="Krajinski F."/>
            <person name="Lammers P.J."/>
            <person name="Masclaux F.G."/>
            <person name="Murat C."/>
            <person name="Morin E."/>
            <person name="Ndikumana S."/>
            <person name="Pagni M."/>
            <person name="Petitpierre D."/>
            <person name="Requena N."/>
            <person name="Rosikiewicz P."/>
            <person name="Riley R."/>
            <person name="Saito K."/>
            <person name="San Clemente H."/>
            <person name="Shapiro H."/>
            <person name="van Tuinen D."/>
            <person name="Becard G."/>
            <person name="Bonfante P."/>
            <person name="Paszkowski U."/>
            <person name="Shachar-Hill Y.Y."/>
            <person name="Tuskan G.A."/>
            <person name="Young P.W."/>
            <person name="Sanders I.R."/>
            <person name="Henrissat B."/>
            <person name="Rensing S.A."/>
            <person name="Grigoriev I.V."/>
            <person name="Corradi N."/>
            <person name="Roux C."/>
            <person name="Martin F."/>
        </authorList>
    </citation>
    <scope>NUCLEOTIDE SEQUENCE [LARGE SCALE GENOMIC DNA]</scope>
    <source>
        <strain evidence="1 2">DAOM 197198</strain>
    </source>
</reference>
<accession>A0A2P4QAJ1</accession>
<dbReference type="VEuPathDB" id="FungiDB:RhiirFUN_026124"/>
<protein>
    <submittedName>
        <fullName evidence="1">Uncharacterized protein</fullName>
    </submittedName>
</protein>
<reference evidence="1 2" key="2">
    <citation type="journal article" date="2018" name="New Phytol.">
        <title>High intraspecific genome diversity in the model arbuscular mycorrhizal symbiont Rhizophagus irregularis.</title>
        <authorList>
            <person name="Chen E.C.H."/>
            <person name="Morin E."/>
            <person name="Beaudet D."/>
            <person name="Noel J."/>
            <person name="Yildirir G."/>
            <person name="Ndikumana S."/>
            <person name="Charron P."/>
            <person name="St-Onge C."/>
            <person name="Giorgi J."/>
            <person name="Kruger M."/>
            <person name="Marton T."/>
            <person name="Ropars J."/>
            <person name="Grigoriev I.V."/>
            <person name="Hainaut M."/>
            <person name="Henrissat B."/>
            <person name="Roux C."/>
            <person name="Martin F."/>
            <person name="Corradi N."/>
        </authorList>
    </citation>
    <scope>NUCLEOTIDE SEQUENCE [LARGE SCALE GENOMIC DNA]</scope>
    <source>
        <strain evidence="1 2">DAOM 197198</strain>
    </source>
</reference>
<name>A0A2P4QAJ1_RHIID</name>
<evidence type="ECO:0000313" key="1">
    <source>
        <dbReference type="EMBL" id="POG74652.1"/>
    </source>
</evidence>
<keyword evidence="2" id="KW-1185">Reference proteome</keyword>
<dbReference type="AlphaFoldDB" id="A0A2P4QAJ1"/>
<proteinExistence type="predicted"/>
<evidence type="ECO:0000313" key="2">
    <source>
        <dbReference type="Proteomes" id="UP000018888"/>
    </source>
</evidence>
<dbReference type="EMBL" id="AUPC02000069">
    <property type="protein sequence ID" value="POG74652.1"/>
    <property type="molecule type" value="Genomic_DNA"/>
</dbReference>
<dbReference type="Proteomes" id="UP000018888">
    <property type="component" value="Unassembled WGS sequence"/>
</dbReference>